<dbReference type="EMBL" id="JACGWJ010000021">
    <property type="protein sequence ID" value="KAL0336225.1"/>
    <property type="molecule type" value="Genomic_DNA"/>
</dbReference>
<dbReference type="PANTHER" id="PTHR31973">
    <property type="entry name" value="POLYPROTEIN, PUTATIVE-RELATED"/>
    <property type="match status" value="1"/>
</dbReference>
<sequence length="280" mass="31770">MEAFSEGEAGLASDLEAMTDNPVEKVQEEEISYPLEGIDFEELDGNEIEGDGRKDCEGQGVELGVDENWAYIFNNEPEFVAENFNKMLKTCLKGLVEVLKDLVPEAEHRFCLRHMYENFKVKFKSVELKEYFWKAASTSNERELVAFMKKIEDLDPKIKVEVETASECLQKINPQHWARSHFPVQSKCDILANIAEPEEIPQTAARGTRNEATRVTQPPAPRTTTHQQVGYFGPRNEALLGNVGSASTQAGSSIPANRRYTKRPTIDQVLEKMKERSKRR</sequence>
<evidence type="ECO:0000256" key="1">
    <source>
        <dbReference type="SAM" id="MobiDB-lite"/>
    </source>
</evidence>
<feature type="region of interest" description="Disordered" evidence="1">
    <location>
        <begin position="244"/>
        <end position="280"/>
    </location>
</feature>
<feature type="compositionally biased region" description="Polar residues" evidence="1">
    <location>
        <begin position="244"/>
        <end position="255"/>
    </location>
</feature>
<feature type="region of interest" description="Disordered" evidence="1">
    <location>
        <begin position="203"/>
        <end position="228"/>
    </location>
</feature>
<comment type="caution">
    <text evidence="2">The sequence shown here is derived from an EMBL/GenBank/DDBJ whole genome shotgun (WGS) entry which is preliminary data.</text>
</comment>
<accession>A0AAW2MXK1</accession>
<protein>
    <submittedName>
        <fullName evidence="2">Uncharacterized protein</fullName>
    </submittedName>
</protein>
<name>A0AAW2MXK1_SESRA</name>
<reference evidence="2" key="1">
    <citation type="submission" date="2020-06" db="EMBL/GenBank/DDBJ databases">
        <authorList>
            <person name="Li T."/>
            <person name="Hu X."/>
            <person name="Zhang T."/>
            <person name="Song X."/>
            <person name="Zhang H."/>
            <person name="Dai N."/>
            <person name="Sheng W."/>
            <person name="Hou X."/>
            <person name="Wei L."/>
        </authorList>
    </citation>
    <scope>NUCLEOTIDE SEQUENCE</scope>
    <source>
        <strain evidence="2">G02</strain>
        <tissue evidence="2">Leaf</tissue>
    </source>
</reference>
<gene>
    <name evidence="2" type="ORF">Sradi_4834400</name>
</gene>
<organism evidence="2">
    <name type="scientific">Sesamum radiatum</name>
    <name type="common">Black benniseed</name>
    <dbReference type="NCBI Taxonomy" id="300843"/>
    <lineage>
        <taxon>Eukaryota</taxon>
        <taxon>Viridiplantae</taxon>
        <taxon>Streptophyta</taxon>
        <taxon>Embryophyta</taxon>
        <taxon>Tracheophyta</taxon>
        <taxon>Spermatophyta</taxon>
        <taxon>Magnoliopsida</taxon>
        <taxon>eudicotyledons</taxon>
        <taxon>Gunneridae</taxon>
        <taxon>Pentapetalae</taxon>
        <taxon>asterids</taxon>
        <taxon>lamiids</taxon>
        <taxon>Lamiales</taxon>
        <taxon>Pedaliaceae</taxon>
        <taxon>Sesamum</taxon>
    </lineage>
</organism>
<evidence type="ECO:0000313" key="2">
    <source>
        <dbReference type="EMBL" id="KAL0336225.1"/>
    </source>
</evidence>
<proteinExistence type="predicted"/>
<dbReference type="PANTHER" id="PTHR31973:SF187">
    <property type="entry name" value="MUTATOR TRANSPOSASE MUDRA PROTEIN"/>
    <property type="match status" value="1"/>
</dbReference>
<dbReference type="AlphaFoldDB" id="A0AAW2MXK1"/>
<reference evidence="2" key="2">
    <citation type="journal article" date="2024" name="Plant">
        <title>Genomic evolution and insights into agronomic trait innovations of Sesamum species.</title>
        <authorList>
            <person name="Miao H."/>
            <person name="Wang L."/>
            <person name="Qu L."/>
            <person name="Liu H."/>
            <person name="Sun Y."/>
            <person name="Le M."/>
            <person name="Wang Q."/>
            <person name="Wei S."/>
            <person name="Zheng Y."/>
            <person name="Lin W."/>
            <person name="Duan Y."/>
            <person name="Cao H."/>
            <person name="Xiong S."/>
            <person name="Wang X."/>
            <person name="Wei L."/>
            <person name="Li C."/>
            <person name="Ma Q."/>
            <person name="Ju M."/>
            <person name="Zhao R."/>
            <person name="Li G."/>
            <person name="Mu C."/>
            <person name="Tian Q."/>
            <person name="Mei H."/>
            <person name="Zhang T."/>
            <person name="Gao T."/>
            <person name="Zhang H."/>
        </authorList>
    </citation>
    <scope>NUCLEOTIDE SEQUENCE</scope>
    <source>
        <strain evidence="2">G02</strain>
    </source>
</reference>